<dbReference type="GO" id="GO:0016740">
    <property type="term" value="F:transferase activity"/>
    <property type="evidence" value="ECO:0007669"/>
    <property type="project" value="UniProtKB-KW"/>
</dbReference>
<dbReference type="SUPFAM" id="SSF75304">
    <property type="entry name" value="Amidase signature (AS) enzymes"/>
    <property type="match status" value="1"/>
</dbReference>
<dbReference type="PANTHER" id="PTHR11895:SF7">
    <property type="entry name" value="GLUTAMYL-TRNA(GLN) AMIDOTRANSFERASE SUBUNIT A, MITOCHONDRIAL"/>
    <property type="match status" value="1"/>
</dbReference>
<evidence type="ECO:0000259" key="1">
    <source>
        <dbReference type="Pfam" id="PF01425"/>
    </source>
</evidence>
<dbReference type="InterPro" id="IPR023631">
    <property type="entry name" value="Amidase_dom"/>
</dbReference>
<name>A0A645AN58_9ZZZZ</name>
<evidence type="ECO:0000313" key="2">
    <source>
        <dbReference type="EMBL" id="MPM53721.1"/>
    </source>
</evidence>
<keyword evidence="2" id="KW-0436">Ligase</keyword>
<sequence length="434" mass="47381">MIDLSDLAKINERYNMFSEITPETSTDAEFAFSAKDNLTAVGFQARAGSAILEGYRPVFDAACVERMRSAGGFLVGKTNMDEFGFGSFSMNSAYGVPRNPYDIERSCGGSSGGAACAAAVIDGHVALGVSTGGSIACPASFCGVYGMAPTYGRVSRYGLIDYGNSMDKVGILSGDAKDLGRYLPLISGDDMRDPVSCNHPPLQKRFRKLRSVAVVRGEASAGVNSAMGSAEEELRSMSVDVETVSMDTLRYALPAYYVLASAEGSTNIARYCGLRYGRQDGDLTLKFDDYFTKMRSRYLGEETKRRVILGTFTRMMGFRDKYYAKALGVRNAIISEYKRIFERFDAVLTPTMPFISPRFDEISGMSALETYHADVLSVPPNLSGLPHISMPCGYSEGMPVGMMLVADHWNDDILLSAAEEWQKRFDARSPEVSL</sequence>
<dbReference type="EC" id="6.3.5.7" evidence="2"/>
<dbReference type="InterPro" id="IPR036928">
    <property type="entry name" value="AS_sf"/>
</dbReference>
<gene>
    <name evidence="2" type="primary">gatA_20</name>
    <name evidence="2" type="ORF">SDC9_100490</name>
</gene>
<dbReference type="Gene3D" id="3.90.1300.10">
    <property type="entry name" value="Amidase signature (AS) domain"/>
    <property type="match status" value="1"/>
</dbReference>
<comment type="caution">
    <text evidence="2">The sequence shown here is derived from an EMBL/GenBank/DDBJ whole genome shotgun (WGS) entry which is preliminary data.</text>
</comment>
<feature type="domain" description="Amidase" evidence="1">
    <location>
        <begin position="33"/>
        <end position="415"/>
    </location>
</feature>
<proteinExistence type="predicted"/>
<dbReference type="AlphaFoldDB" id="A0A645AN58"/>
<dbReference type="GO" id="GO:0050567">
    <property type="term" value="F:glutaminyl-tRNA synthase (glutamine-hydrolyzing) activity"/>
    <property type="evidence" value="ECO:0007669"/>
    <property type="project" value="UniProtKB-EC"/>
</dbReference>
<dbReference type="EMBL" id="VSSQ01014468">
    <property type="protein sequence ID" value="MPM53721.1"/>
    <property type="molecule type" value="Genomic_DNA"/>
</dbReference>
<dbReference type="Pfam" id="PF01425">
    <property type="entry name" value="Amidase"/>
    <property type="match status" value="1"/>
</dbReference>
<keyword evidence="2" id="KW-0808">Transferase</keyword>
<reference evidence="2" key="1">
    <citation type="submission" date="2019-08" db="EMBL/GenBank/DDBJ databases">
        <authorList>
            <person name="Kucharzyk K."/>
            <person name="Murdoch R.W."/>
            <person name="Higgins S."/>
            <person name="Loffler F."/>
        </authorList>
    </citation>
    <scope>NUCLEOTIDE SEQUENCE</scope>
</reference>
<accession>A0A645AN58</accession>
<organism evidence="2">
    <name type="scientific">bioreactor metagenome</name>
    <dbReference type="NCBI Taxonomy" id="1076179"/>
    <lineage>
        <taxon>unclassified sequences</taxon>
        <taxon>metagenomes</taxon>
        <taxon>ecological metagenomes</taxon>
    </lineage>
</organism>
<protein>
    <submittedName>
        <fullName evidence="2">Glutamyl-tRNA(Gln) amidotransferase subunit A</fullName>
        <ecNumber evidence="2">6.3.5.7</ecNumber>
    </submittedName>
</protein>
<dbReference type="InterPro" id="IPR000120">
    <property type="entry name" value="Amidase"/>
</dbReference>
<dbReference type="PANTHER" id="PTHR11895">
    <property type="entry name" value="TRANSAMIDASE"/>
    <property type="match status" value="1"/>
</dbReference>